<keyword evidence="7 8" id="KW-0472">Membrane</keyword>
<accession>A0A150FBJ0</accession>
<dbReference type="SUPFAM" id="SSF143865">
    <property type="entry name" value="CorA soluble domain-like"/>
    <property type="match status" value="1"/>
</dbReference>
<keyword evidence="4 8" id="KW-1003">Cell membrane</keyword>
<dbReference type="FunFam" id="1.20.58.340:FF:000012">
    <property type="entry name" value="Magnesium transport protein CorA"/>
    <property type="match status" value="1"/>
</dbReference>
<sequence length="319" mass="37759">MIHITAITTHNQILENIPLSRIEQPDIAWYWIDFFGAEVYETALLRDYFHFHPLAIEDCFQHMQRPKIDHYDGYRFYVLHALNPDTLETEEVDIFQSDRYVVSFHLHESLGISKVRERLLASPEIVKKGPGHITYMIMDQLVDEYFPVLYKIEDRLNEIEDSRTHKSYGTLMNEVFDLRTDLLHLRRTIIPMRDLMYRILSLDHVKESRETKAYFSDIYDHLLKLAELIESNRDMTSDLRDSYGTLNSNRMNAIMMTLTIVSTIFIPLTFIAGVYGMNFDNMPELHWKYGYFIVLGVMAALVAAMLFWFARKGWFKIFK</sequence>
<dbReference type="Proteomes" id="UP000075430">
    <property type="component" value="Unassembled WGS sequence"/>
</dbReference>
<evidence type="ECO:0000256" key="3">
    <source>
        <dbReference type="ARBA" id="ARBA00022448"/>
    </source>
</evidence>
<evidence type="ECO:0000256" key="8">
    <source>
        <dbReference type="RuleBase" id="RU362010"/>
    </source>
</evidence>
<evidence type="ECO:0000256" key="5">
    <source>
        <dbReference type="ARBA" id="ARBA00022692"/>
    </source>
</evidence>
<dbReference type="RefSeq" id="WP_061520328.1">
    <property type="nucleotide sequence ID" value="NZ_JAJJBV010000012.1"/>
</dbReference>
<dbReference type="GO" id="GO:0005886">
    <property type="term" value="C:plasma membrane"/>
    <property type="evidence" value="ECO:0007669"/>
    <property type="project" value="UniProtKB-SubCell"/>
</dbReference>
<evidence type="ECO:0000313" key="9">
    <source>
        <dbReference type="EMBL" id="KXZ22738.1"/>
    </source>
</evidence>
<dbReference type="PANTHER" id="PTHR46494:SF1">
    <property type="entry name" value="CORA FAMILY METAL ION TRANSPORTER (EUROFUNG)"/>
    <property type="match status" value="1"/>
</dbReference>
<keyword evidence="6 8" id="KW-1133">Transmembrane helix</keyword>
<dbReference type="InterPro" id="IPR004488">
    <property type="entry name" value="Mg/Co-transport_prot_CorA"/>
</dbReference>
<dbReference type="Pfam" id="PF01544">
    <property type="entry name" value="CorA"/>
    <property type="match status" value="1"/>
</dbReference>
<dbReference type="InterPro" id="IPR045861">
    <property type="entry name" value="CorA_cytoplasmic_dom"/>
</dbReference>
<dbReference type="PANTHER" id="PTHR46494">
    <property type="entry name" value="CORA FAMILY METAL ION TRANSPORTER (EUROFUNG)"/>
    <property type="match status" value="1"/>
</dbReference>
<keyword evidence="8" id="KW-0406">Ion transport</keyword>
<evidence type="ECO:0000256" key="7">
    <source>
        <dbReference type="ARBA" id="ARBA00023136"/>
    </source>
</evidence>
<evidence type="ECO:0000256" key="6">
    <source>
        <dbReference type="ARBA" id="ARBA00022989"/>
    </source>
</evidence>
<evidence type="ECO:0000256" key="2">
    <source>
        <dbReference type="ARBA" id="ARBA00009765"/>
    </source>
</evidence>
<dbReference type="Gene3D" id="1.20.58.340">
    <property type="entry name" value="Magnesium transport protein CorA, transmembrane region"/>
    <property type="match status" value="2"/>
</dbReference>
<dbReference type="GO" id="GO:0015087">
    <property type="term" value="F:cobalt ion transmembrane transporter activity"/>
    <property type="evidence" value="ECO:0007669"/>
    <property type="project" value="UniProtKB-UniRule"/>
</dbReference>
<protein>
    <recommendedName>
        <fullName evidence="8">Magnesium transport protein CorA</fullName>
    </recommendedName>
</protein>
<organism evidence="9 10">
    <name type="scientific">Bacillus nakamurai</name>
    <dbReference type="NCBI Taxonomy" id="1793963"/>
    <lineage>
        <taxon>Bacteria</taxon>
        <taxon>Bacillati</taxon>
        <taxon>Bacillota</taxon>
        <taxon>Bacilli</taxon>
        <taxon>Bacillales</taxon>
        <taxon>Bacillaceae</taxon>
        <taxon>Bacillus</taxon>
    </lineage>
</organism>
<evidence type="ECO:0000256" key="1">
    <source>
        <dbReference type="ARBA" id="ARBA00004651"/>
    </source>
</evidence>
<dbReference type="OrthoDB" id="9803416at2"/>
<comment type="caution">
    <text evidence="9">The sequence shown here is derived from an EMBL/GenBank/DDBJ whole genome shotgun (WGS) entry which is preliminary data.</text>
</comment>
<dbReference type="SUPFAM" id="SSF144083">
    <property type="entry name" value="Magnesium transport protein CorA, transmembrane region"/>
    <property type="match status" value="1"/>
</dbReference>
<proteinExistence type="inferred from homology"/>
<comment type="subcellular location">
    <subcellularLocation>
        <location evidence="1">Cell membrane</location>
        <topology evidence="1">Multi-pass membrane protein</topology>
    </subcellularLocation>
    <subcellularLocation>
        <location evidence="8">Membrane</location>
        <topology evidence="8">Multi-pass membrane protein</topology>
    </subcellularLocation>
</comment>
<dbReference type="GO" id="GO:0050897">
    <property type="term" value="F:cobalt ion binding"/>
    <property type="evidence" value="ECO:0007669"/>
    <property type="project" value="TreeGrafter"/>
</dbReference>
<keyword evidence="5 8" id="KW-0812">Transmembrane</keyword>
<dbReference type="InterPro" id="IPR002523">
    <property type="entry name" value="MgTranspt_CorA/ZnTranspt_ZntB"/>
</dbReference>
<dbReference type="EMBL" id="LSBA01000004">
    <property type="protein sequence ID" value="KXZ22738.1"/>
    <property type="molecule type" value="Genomic_DNA"/>
</dbReference>
<keyword evidence="8" id="KW-0460">Magnesium</keyword>
<comment type="similarity">
    <text evidence="2 8">Belongs to the CorA metal ion transporter (MIT) (TC 1.A.35) family.</text>
</comment>
<evidence type="ECO:0000256" key="4">
    <source>
        <dbReference type="ARBA" id="ARBA00022475"/>
    </source>
</evidence>
<name>A0A150FBJ0_9BACI</name>
<reference evidence="10" key="1">
    <citation type="submission" date="2016-02" db="EMBL/GenBank/DDBJ databases">
        <authorList>
            <person name="Dunlap C."/>
        </authorList>
    </citation>
    <scope>NUCLEOTIDE SEQUENCE [LARGE SCALE GENOMIC DNA]</scope>
    <source>
        <strain evidence="10">NRRL B-41092</strain>
    </source>
</reference>
<dbReference type="GO" id="GO:0015095">
    <property type="term" value="F:magnesium ion transmembrane transporter activity"/>
    <property type="evidence" value="ECO:0007669"/>
    <property type="project" value="UniProtKB-UniRule"/>
</dbReference>
<comment type="function">
    <text evidence="8">Mediates influx of magnesium ions.</text>
</comment>
<feature type="transmembrane region" description="Helical" evidence="8">
    <location>
        <begin position="253"/>
        <end position="277"/>
    </location>
</feature>
<dbReference type="Gene3D" id="3.30.460.20">
    <property type="entry name" value="CorA soluble domain-like"/>
    <property type="match status" value="1"/>
</dbReference>
<feature type="transmembrane region" description="Helical" evidence="8">
    <location>
        <begin position="289"/>
        <end position="310"/>
    </location>
</feature>
<keyword evidence="3 8" id="KW-0813">Transport</keyword>
<dbReference type="NCBIfam" id="TIGR00383">
    <property type="entry name" value="corA"/>
    <property type="match status" value="1"/>
</dbReference>
<dbReference type="STRING" id="1793963.AXI58_08180"/>
<dbReference type="AlphaFoldDB" id="A0A150FBJ0"/>
<dbReference type="InterPro" id="IPR045863">
    <property type="entry name" value="CorA_TM1_TM2"/>
</dbReference>
<evidence type="ECO:0000313" key="10">
    <source>
        <dbReference type="Proteomes" id="UP000075430"/>
    </source>
</evidence>
<keyword evidence="10" id="KW-1185">Reference proteome</keyword>
<dbReference type="GO" id="GO:0000287">
    <property type="term" value="F:magnesium ion binding"/>
    <property type="evidence" value="ECO:0007669"/>
    <property type="project" value="TreeGrafter"/>
</dbReference>
<dbReference type="CDD" id="cd12831">
    <property type="entry name" value="TmCorA-like_u2"/>
    <property type="match status" value="1"/>
</dbReference>
<gene>
    <name evidence="8" type="primary">corA</name>
    <name evidence="9" type="ORF">AXI58_08180</name>
</gene>